<accession>A0ABV9K4G8</accession>
<reference evidence="3" key="1">
    <citation type="journal article" date="2019" name="Int. J. Syst. Evol. Microbiol.">
        <title>The Global Catalogue of Microorganisms (GCM) 10K type strain sequencing project: providing services to taxonomists for standard genome sequencing and annotation.</title>
        <authorList>
            <consortium name="The Broad Institute Genomics Platform"/>
            <consortium name="The Broad Institute Genome Sequencing Center for Infectious Disease"/>
            <person name="Wu L."/>
            <person name="Ma J."/>
        </authorList>
    </citation>
    <scope>NUCLEOTIDE SEQUENCE [LARGE SCALE GENOMIC DNA]</scope>
    <source>
        <strain evidence="3">CCUG 37257</strain>
    </source>
</reference>
<evidence type="ECO:0000256" key="1">
    <source>
        <dbReference type="SAM" id="Phobius"/>
    </source>
</evidence>
<sequence length="122" mass="14679">MKKRFTIIHNQQGFLLFHVVWVILIVFLSIHFLLYHYHTSKAVAQNQLYHIEIETLFQMAYQQLRNETGDDEISFPYQTDYVFPQGDVTITLHKERNNTIYIVFLIKPTESNHTYRLSRPYV</sequence>
<keyword evidence="1" id="KW-1133">Transmembrane helix</keyword>
<keyword evidence="3" id="KW-1185">Reference proteome</keyword>
<gene>
    <name evidence="2" type="ORF">ACFO3P_22110</name>
</gene>
<evidence type="ECO:0008006" key="4">
    <source>
        <dbReference type="Google" id="ProtNLM"/>
    </source>
</evidence>
<dbReference type="Proteomes" id="UP001595988">
    <property type="component" value="Unassembled WGS sequence"/>
</dbReference>
<protein>
    <recommendedName>
        <fullName evidence="4">ComG operon protein 7</fullName>
    </recommendedName>
</protein>
<organism evidence="2 3">
    <name type="scientific">Oceanobacillus aidingensis</name>
    <dbReference type="NCBI Taxonomy" id="645964"/>
    <lineage>
        <taxon>Bacteria</taxon>
        <taxon>Bacillati</taxon>
        <taxon>Bacillota</taxon>
        <taxon>Bacilli</taxon>
        <taxon>Bacillales</taxon>
        <taxon>Bacillaceae</taxon>
        <taxon>Oceanobacillus</taxon>
    </lineage>
</organism>
<keyword evidence="1" id="KW-0812">Transmembrane</keyword>
<dbReference type="EMBL" id="JBHSFT010000050">
    <property type="protein sequence ID" value="MFC4664873.1"/>
    <property type="molecule type" value="Genomic_DNA"/>
</dbReference>
<evidence type="ECO:0000313" key="3">
    <source>
        <dbReference type="Proteomes" id="UP001595988"/>
    </source>
</evidence>
<feature type="transmembrane region" description="Helical" evidence="1">
    <location>
        <begin position="12"/>
        <end position="37"/>
    </location>
</feature>
<proteinExistence type="predicted"/>
<name>A0ABV9K4G8_9BACI</name>
<evidence type="ECO:0000313" key="2">
    <source>
        <dbReference type="EMBL" id="MFC4664873.1"/>
    </source>
</evidence>
<keyword evidence="1" id="KW-0472">Membrane</keyword>
<comment type="caution">
    <text evidence="2">The sequence shown here is derived from an EMBL/GenBank/DDBJ whole genome shotgun (WGS) entry which is preliminary data.</text>
</comment>
<dbReference type="RefSeq" id="WP_193063932.1">
    <property type="nucleotide sequence ID" value="NZ_JBHSFT010000050.1"/>
</dbReference>